<dbReference type="EMBL" id="CAJFCW020000005">
    <property type="protein sequence ID" value="CAG9119125.1"/>
    <property type="molecule type" value="Genomic_DNA"/>
</dbReference>
<keyword evidence="5" id="KW-1185">Reference proteome</keyword>
<evidence type="ECO:0000259" key="3">
    <source>
        <dbReference type="Pfam" id="PF10241"/>
    </source>
</evidence>
<dbReference type="InterPro" id="IPR039843">
    <property type="entry name" value="KXD1-like"/>
</dbReference>
<dbReference type="InterPro" id="IPR019371">
    <property type="entry name" value="KxDL_dom"/>
</dbReference>
<protein>
    <recommendedName>
        <fullName evidence="3">KxDL domain-containing protein</fullName>
    </recommendedName>
</protein>
<sequence>MQPTPGTSASPSKGSSSESVDSFKEENFVESLLTQVDEEAIMEVINIQKKSLERFEKTNEMLLTCRQLTEKRLEDVKKQFTQATQTIQQAKTDLESVFRRLKVIKAVLAEKHPGIFEKQVQEVEKMFPPEPED</sequence>
<dbReference type="EMBL" id="CAJFDH010000005">
    <property type="protein sequence ID" value="CAD5223915.1"/>
    <property type="molecule type" value="Genomic_DNA"/>
</dbReference>
<accession>A0A811L451</accession>
<dbReference type="AlphaFoldDB" id="A0A811L451"/>
<dbReference type="PANTHER" id="PTHR13511">
    <property type="entry name" value="KXDL MOTIF-CONTAINING PROTEIN 1"/>
    <property type="match status" value="1"/>
</dbReference>
<dbReference type="Proteomes" id="UP000614601">
    <property type="component" value="Unassembled WGS sequence"/>
</dbReference>
<dbReference type="GO" id="GO:0032418">
    <property type="term" value="P:lysosome localization"/>
    <property type="evidence" value="ECO:0007669"/>
    <property type="project" value="TreeGrafter"/>
</dbReference>
<dbReference type="Proteomes" id="UP000783686">
    <property type="component" value="Unassembled WGS sequence"/>
</dbReference>
<evidence type="ECO:0000256" key="2">
    <source>
        <dbReference type="SAM" id="MobiDB-lite"/>
    </source>
</evidence>
<dbReference type="PANTHER" id="PTHR13511:SF0">
    <property type="entry name" value="KXDL MOTIF-CONTAINING PROTEIN 1"/>
    <property type="match status" value="1"/>
</dbReference>
<evidence type="ECO:0000313" key="5">
    <source>
        <dbReference type="Proteomes" id="UP000614601"/>
    </source>
</evidence>
<evidence type="ECO:0000313" key="4">
    <source>
        <dbReference type="EMBL" id="CAD5223915.1"/>
    </source>
</evidence>
<feature type="domain" description="KxDL" evidence="3">
    <location>
        <begin position="31"/>
        <end position="116"/>
    </location>
</feature>
<comment type="similarity">
    <text evidence="1">Belongs to the KXD1 family.</text>
</comment>
<comment type="caution">
    <text evidence="4">The sequence shown here is derived from an EMBL/GenBank/DDBJ whole genome shotgun (WGS) entry which is preliminary data.</text>
</comment>
<evidence type="ECO:0000256" key="1">
    <source>
        <dbReference type="ARBA" id="ARBA00005913"/>
    </source>
</evidence>
<proteinExistence type="inferred from homology"/>
<organism evidence="4 5">
    <name type="scientific">Bursaphelenchus okinawaensis</name>
    <dbReference type="NCBI Taxonomy" id="465554"/>
    <lineage>
        <taxon>Eukaryota</taxon>
        <taxon>Metazoa</taxon>
        <taxon>Ecdysozoa</taxon>
        <taxon>Nematoda</taxon>
        <taxon>Chromadorea</taxon>
        <taxon>Rhabditida</taxon>
        <taxon>Tylenchina</taxon>
        <taxon>Tylenchomorpha</taxon>
        <taxon>Aphelenchoidea</taxon>
        <taxon>Aphelenchoididae</taxon>
        <taxon>Bursaphelenchus</taxon>
    </lineage>
</organism>
<dbReference type="OrthoDB" id="10258877at2759"/>
<reference evidence="4" key="1">
    <citation type="submission" date="2020-09" db="EMBL/GenBank/DDBJ databases">
        <authorList>
            <person name="Kikuchi T."/>
        </authorList>
    </citation>
    <scope>NUCLEOTIDE SEQUENCE</scope>
    <source>
        <strain evidence="4">SH1</strain>
    </source>
</reference>
<feature type="compositionally biased region" description="Low complexity" evidence="2">
    <location>
        <begin position="8"/>
        <end position="20"/>
    </location>
</feature>
<name>A0A811L451_9BILA</name>
<feature type="region of interest" description="Disordered" evidence="2">
    <location>
        <begin position="1"/>
        <end position="23"/>
    </location>
</feature>
<gene>
    <name evidence="4" type="ORF">BOKJ2_LOCUS10685</name>
</gene>
<dbReference type="GO" id="GO:0099078">
    <property type="term" value="C:BORC complex"/>
    <property type="evidence" value="ECO:0007669"/>
    <property type="project" value="TreeGrafter"/>
</dbReference>
<dbReference type="Pfam" id="PF10241">
    <property type="entry name" value="KxDL"/>
    <property type="match status" value="1"/>
</dbReference>